<dbReference type="Gene3D" id="3.10.10.10">
    <property type="entry name" value="HIV Type 1 Reverse Transcriptase, subunit A, domain 1"/>
    <property type="match status" value="1"/>
</dbReference>
<dbReference type="PROSITE" id="PS00498">
    <property type="entry name" value="TYROSINASE_2"/>
    <property type="match status" value="1"/>
</dbReference>
<dbReference type="InterPro" id="IPR043128">
    <property type="entry name" value="Rev_trsase/Diguanyl_cyclase"/>
</dbReference>
<organism evidence="4 5">
    <name type="scientific">Cajanus cajan</name>
    <name type="common">Pigeon pea</name>
    <name type="synonym">Cajanus indicus</name>
    <dbReference type="NCBI Taxonomy" id="3821"/>
    <lineage>
        <taxon>Eukaryota</taxon>
        <taxon>Viridiplantae</taxon>
        <taxon>Streptophyta</taxon>
        <taxon>Embryophyta</taxon>
        <taxon>Tracheophyta</taxon>
        <taxon>Spermatophyta</taxon>
        <taxon>Magnoliopsida</taxon>
        <taxon>eudicotyledons</taxon>
        <taxon>Gunneridae</taxon>
        <taxon>Pentapetalae</taxon>
        <taxon>rosids</taxon>
        <taxon>fabids</taxon>
        <taxon>Fabales</taxon>
        <taxon>Fabaceae</taxon>
        <taxon>Papilionoideae</taxon>
        <taxon>50 kb inversion clade</taxon>
        <taxon>NPAAA clade</taxon>
        <taxon>indigoferoid/millettioid clade</taxon>
        <taxon>Phaseoleae</taxon>
        <taxon>Cajanus</taxon>
    </lineage>
</organism>
<feature type="domain" description="Integrase catalytic" evidence="3">
    <location>
        <begin position="797"/>
        <end position="956"/>
    </location>
</feature>
<dbReference type="GO" id="GO:0015074">
    <property type="term" value="P:DNA integration"/>
    <property type="evidence" value="ECO:0007669"/>
    <property type="project" value="InterPro"/>
</dbReference>
<dbReference type="GO" id="GO:0003676">
    <property type="term" value="F:nucleic acid binding"/>
    <property type="evidence" value="ECO:0007669"/>
    <property type="project" value="InterPro"/>
</dbReference>
<dbReference type="Gene3D" id="3.30.70.270">
    <property type="match status" value="2"/>
</dbReference>
<dbReference type="SUPFAM" id="SSF53098">
    <property type="entry name" value="Ribonuclease H-like"/>
    <property type="match status" value="2"/>
</dbReference>
<dbReference type="GO" id="GO:0016491">
    <property type="term" value="F:oxidoreductase activity"/>
    <property type="evidence" value="ECO:0007669"/>
    <property type="project" value="InterPro"/>
</dbReference>
<dbReference type="InterPro" id="IPR002156">
    <property type="entry name" value="RNaseH_domain"/>
</dbReference>
<name>A0A151U9S6_CAJCA</name>
<sequence length="979" mass="109715">MNHFDTRPAPAEDVKEVTLAEGQIVKIGVSLNKEDEEGLVTVLKSNISVFAWSAGDMPGIDPDFLCHHLMVDPKAKPVIQKRRKFGEDKRKAIVEETRKLMAAGHIREIQYPTWLANVVMVRKSNGSWRMCTDFTDLNKACPKDSYPLPNIDCLVDGASGYELLSFMDAYSGYNQIRMHPADEDKTAFIADQATCCYRVMPFGLKNAGATYQRLMDKVLAKQLGRNVEAYVDDMVVKSDSFSRHYADLQECFDTLARYRLKLNPAKCSFGVQAGKFLGFLLTHRGIEANPEKCSAIINMRSPATVKEVQQLTGRMASLSRFLSKAADKSLPLFQCLRKNNRFAWTDECEKAFGELKQSLTSPPILSKPQAGLPLLMYLSASDSAISVVLVQERGSSQLPIYFISRVLQGAEIRYQKIEKLALAILVTARKLRHYFQSYEVVVRTDHPIRQILQKPDLAGRMMKWSVELSEHSIKYEPRGAIKAQALADFVMELTSPVGEVRTEDTQWILSVDGASNLGGSGAGIVLEGPGGILLEQSLRFEFRASNNQAEYEALLAGMTLAKEMGATSLSARSDSQLITGQVAGTFQAKDPQLAKYLEKVKHLSENFREFTLNHVPREQNSRADLLSKLASTKKPGATRSVIQETLSRPSINEAQGNILFIQEELNSWMAPYIAYLTRGELPEDKKEASLVQRESARFVVINERLYRRGFSSPLLRCLTTSQAQRVMDEVHSVMDEVHSGMCGSHIGGRALVYKVARAGYFWPSLRNDCVNWVQKCDGCQRHATLHHSPAERLHSILSPWPFHKWGIDILGPFPIAVRQLKFFIVAVDYFSKWIEAEPVATISAEKVRVFLWKNVVCRYGVPQMLVSDNGTQFASARVRDFCKEVGIRMAFTSVEHPQSNGQAEAANKVILSGLKKRVQESGASWVEELPRVLWSYHKTVHSTTQDTPFNLVYGTDAMIPIEIAELSVRITAFSEEESD</sequence>
<dbReference type="Pfam" id="PF00665">
    <property type="entry name" value="rve"/>
    <property type="match status" value="1"/>
</dbReference>
<dbReference type="Pfam" id="PF13456">
    <property type="entry name" value="RVT_3"/>
    <property type="match status" value="1"/>
</dbReference>
<dbReference type="GO" id="GO:0004523">
    <property type="term" value="F:RNA-DNA hybrid ribonuclease activity"/>
    <property type="evidence" value="ECO:0007669"/>
    <property type="project" value="InterPro"/>
</dbReference>
<proteinExistence type="predicted"/>
<dbReference type="Pfam" id="PF00078">
    <property type="entry name" value="RVT_1"/>
    <property type="match status" value="1"/>
</dbReference>
<dbReference type="InterPro" id="IPR043502">
    <property type="entry name" value="DNA/RNA_pol_sf"/>
</dbReference>
<evidence type="ECO:0000259" key="2">
    <source>
        <dbReference type="PROSITE" id="PS50879"/>
    </source>
</evidence>
<dbReference type="PANTHER" id="PTHR48475:SF2">
    <property type="entry name" value="RIBONUCLEASE H"/>
    <property type="match status" value="1"/>
</dbReference>
<dbReference type="Gramene" id="C.cajan_19711.t">
    <property type="protein sequence ID" value="C.cajan_19711.t"/>
    <property type="gene ID" value="C.cajan_19711"/>
</dbReference>
<dbReference type="InterPro" id="IPR036397">
    <property type="entry name" value="RNaseH_sf"/>
</dbReference>
<protein>
    <submittedName>
        <fullName evidence="4">Retrovirus-related Pol polyprotein from transposon 17.6</fullName>
    </submittedName>
</protein>
<dbReference type="InterPro" id="IPR001584">
    <property type="entry name" value="Integrase_cat-core"/>
</dbReference>
<accession>A0A151U9S6</accession>
<evidence type="ECO:0000259" key="1">
    <source>
        <dbReference type="PROSITE" id="PS50878"/>
    </source>
</evidence>
<evidence type="ECO:0000313" key="4">
    <source>
        <dbReference type="EMBL" id="KYP76070.1"/>
    </source>
</evidence>
<dbReference type="PROSITE" id="PS50994">
    <property type="entry name" value="INTEGRASE"/>
    <property type="match status" value="1"/>
</dbReference>
<dbReference type="PROSITE" id="PS50879">
    <property type="entry name" value="RNASE_H_1"/>
    <property type="match status" value="1"/>
</dbReference>
<dbReference type="PANTHER" id="PTHR48475">
    <property type="entry name" value="RIBONUCLEASE H"/>
    <property type="match status" value="1"/>
</dbReference>
<dbReference type="Pfam" id="PF17921">
    <property type="entry name" value="Integrase_H2C2"/>
    <property type="match status" value="1"/>
</dbReference>
<dbReference type="InterPro" id="IPR041577">
    <property type="entry name" value="RT_RNaseH_2"/>
</dbReference>
<dbReference type="Pfam" id="PF17919">
    <property type="entry name" value="RT_RNaseH_2"/>
    <property type="match status" value="1"/>
</dbReference>
<dbReference type="Gene3D" id="3.30.420.10">
    <property type="entry name" value="Ribonuclease H-like superfamily/Ribonuclease H"/>
    <property type="match status" value="2"/>
</dbReference>
<dbReference type="SUPFAM" id="SSF56672">
    <property type="entry name" value="DNA/RNA polymerases"/>
    <property type="match status" value="1"/>
</dbReference>
<dbReference type="InterPro" id="IPR041588">
    <property type="entry name" value="Integrase_H2C2"/>
</dbReference>
<evidence type="ECO:0000313" key="5">
    <source>
        <dbReference type="Proteomes" id="UP000075243"/>
    </source>
</evidence>
<dbReference type="InterPro" id="IPR000477">
    <property type="entry name" value="RT_dom"/>
</dbReference>
<dbReference type="PROSITE" id="PS50878">
    <property type="entry name" value="RT_POL"/>
    <property type="match status" value="1"/>
</dbReference>
<reference evidence="4 5" key="1">
    <citation type="journal article" date="2012" name="Nat. Biotechnol.">
        <title>Draft genome sequence of pigeonpea (Cajanus cajan), an orphan legume crop of resource-poor farmers.</title>
        <authorList>
            <person name="Varshney R.K."/>
            <person name="Chen W."/>
            <person name="Li Y."/>
            <person name="Bharti A.K."/>
            <person name="Saxena R.K."/>
            <person name="Schlueter J.A."/>
            <person name="Donoghue M.T."/>
            <person name="Azam S."/>
            <person name="Fan G."/>
            <person name="Whaley A.M."/>
            <person name="Farmer A.D."/>
            <person name="Sheridan J."/>
            <person name="Iwata A."/>
            <person name="Tuteja R."/>
            <person name="Penmetsa R.V."/>
            <person name="Wu W."/>
            <person name="Upadhyaya H.D."/>
            <person name="Yang S.P."/>
            <person name="Shah T."/>
            <person name="Saxena K.B."/>
            <person name="Michael T."/>
            <person name="McCombie W.R."/>
            <person name="Yang B."/>
            <person name="Zhang G."/>
            <person name="Yang H."/>
            <person name="Wang J."/>
            <person name="Spillane C."/>
            <person name="Cook D.R."/>
            <person name="May G.D."/>
            <person name="Xu X."/>
            <person name="Jackson S.A."/>
        </authorList>
    </citation>
    <scope>NUCLEOTIDE SEQUENCE [LARGE SCALE GENOMIC DNA]</scope>
    <source>
        <strain evidence="5">cv. Asha</strain>
    </source>
</reference>
<dbReference type="InterPro" id="IPR002227">
    <property type="entry name" value="Tyrosinase_Cu-bd"/>
</dbReference>
<dbReference type="InterPro" id="IPR012337">
    <property type="entry name" value="RNaseH-like_sf"/>
</dbReference>
<evidence type="ECO:0000259" key="3">
    <source>
        <dbReference type="PROSITE" id="PS50994"/>
    </source>
</evidence>
<dbReference type="Gene3D" id="1.10.340.70">
    <property type="match status" value="1"/>
</dbReference>
<dbReference type="Proteomes" id="UP000075243">
    <property type="component" value="Chromosome 1"/>
</dbReference>
<feature type="domain" description="RNase H type-1" evidence="2">
    <location>
        <begin position="503"/>
        <end position="632"/>
    </location>
</feature>
<dbReference type="EMBL" id="CM003603">
    <property type="protein sequence ID" value="KYP76070.1"/>
    <property type="molecule type" value="Genomic_DNA"/>
</dbReference>
<dbReference type="CDD" id="cd01647">
    <property type="entry name" value="RT_LTR"/>
    <property type="match status" value="1"/>
</dbReference>
<gene>
    <name evidence="4" type="ORF">KK1_020292</name>
</gene>
<keyword evidence="5" id="KW-1185">Reference proteome</keyword>
<feature type="domain" description="Reverse transcriptase" evidence="1">
    <location>
        <begin position="102"/>
        <end position="281"/>
    </location>
</feature>
<dbReference type="CDD" id="cd09279">
    <property type="entry name" value="RNase_HI_like"/>
    <property type="match status" value="1"/>
</dbReference>
<dbReference type="AlphaFoldDB" id="A0A151U9S6"/>